<evidence type="ECO:0000256" key="1">
    <source>
        <dbReference type="SAM" id="MobiDB-lite"/>
    </source>
</evidence>
<feature type="compositionally biased region" description="Basic and acidic residues" evidence="1">
    <location>
        <begin position="40"/>
        <end position="51"/>
    </location>
</feature>
<dbReference type="Proteomes" id="UP000646827">
    <property type="component" value="Unassembled WGS sequence"/>
</dbReference>
<keyword evidence="3" id="KW-1185">Reference proteome</keyword>
<comment type="caution">
    <text evidence="2">The sequence shown here is derived from an EMBL/GenBank/DDBJ whole genome shotgun (WGS) entry which is preliminary data.</text>
</comment>
<dbReference type="OrthoDB" id="10658954at2759"/>
<reference evidence="2 3" key="1">
    <citation type="submission" date="2020-12" db="EMBL/GenBank/DDBJ databases">
        <title>Metabolic potential, ecology and presence of endohyphal bacteria is reflected in genomic diversity of Mucoromycotina.</title>
        <authorList>
            <person name="Muszewska A."/>
            <person name="Okrasinska A."/>
            <person name="Steczkiewicz K."/>
            <person name="Drgas O."/>
            <person name="Orlowska M."/>
            <person name="Perlinska-Lenart U."/>
            <person name="Aleksandrzak-Piekarczyk T."/>
            <person name="Szatraj K."/>
            <person name="Zielenkiewicz U."/>
            <person name="Pilsyk S."/>
            <person name="Malc E."/>
            <person name="Mieczkowski P."/>
            <person name="Kruszewska J.S."/>
            <person name="Biernat P."/>
            <person name="Pawlowska J."/>
        </authorList>
    </citation>
    <scope>NUCLEOTIDE SEQUENCE [LARGE SCALE GENOMIC DNA]</scope>
    <source>
        <strain evidence="2 3">CBS 142.35</strain>
    </source>
</reference>
<feature type="compositionally biased region" description="Low complexity" evidence="1">
    <location>
        <begin position="262"/>
        <end position="273"/>
    </location>
</feature>
<evidence type="ECO:0000313" key="3">
    <source>
        <dbReference type="Proteomes" id="UP000646827"/>
    </source>
</evidence>
<feature type="compositionally biased region" description="Basic and acidic residues" evidence="1">
    <location>
        <begin position="7"/>
        <end position="19"/>
    </location>
</feature>
<name>A0A8H7RT98_9FUNG</name>
<organism evidence="2 3">
    <name type="scientific">Circinella minor</name>
    <dbReference type="NCBI Taxonomy" id="1195481"/>
    <lineage>
        <taxon>Eukaryota</taxon>
        <taxon>Fungi</taxon>
        <taxon>Fungi incertae sedis</taxon>
        <taxon>Mucoromycota</taxon>
        <taxon>Mucoromycotina</taxon>
        <taxon>Mucoromycetes</taxon>
        <taxon>Mucorales</taxon>
        <taxon>Lichtheimiaceae</taxon>
        <taxon>Circinella</taxon>
    </lineage>
</organism>
<feature type="region of interest" description="Disordered" evidence="1">
    <location>
        <begin position="238"/>
        <end position="273"/>
    </location>
</feature>
<feature type="compositionally biased region" description="Polar residues" evidence="1">
    <location>
        <begin position="197"/>
        <end position="207"/>
    </location>
</feature>
<evidence type="ECO:0000313" key="2">
    <source>
        <dbReference type="EMBL" id="KAG2216243.1"/>
    </source>
</evidence>
<gene>
    <name evidence="2" type="ORF">INT45_001903</name>
</gene>
<feature type="region of interest" description="Disordered" evidence="1">
    <location>
        <begin position="1"/>
        <end position="73"/>
    </location>
</feature>
<dbReference type="AlphaFoldDB" id="A0A8H7RT98"/>
<proteinExistence type="predicted"/>
<dbReference type="EMBL" id="JAEPRB010000434">
    <property type="protein sequence ID" value="KAG2216243.1"/>
    <property type="molecule type" value="Genomic_DNA"/>
</dbReference>
<feature type="region of interest" description="Disordered" evidence="1">
    <location>
        <begin position="119"/>
        <end position="221"/>
    </location>
</feature>
<sequence>MQNLELYQHESSNRNENKSQENSLENLLRRLIQEETQEEISPRNRYEEARPYRNNNNIQHRENIPPSRPDSPSATLAYLEADYPSNKAFIFQDELGYAEYENIESREYGDADIEEELYAVPQIKGKRPPRQLRPQNEKGKVVKQNIKKKVEFNEPTNSKNIKQKQATSPQANHMSTQERGESSKTKFSQCELKFRRTSLTTSLQPDSSDTDHLYPGINNNMQQQEDHPLRRLEQTTGSVASAPTLGRTSGPTTPDVPASNEATTNPPTAANPNFQATIQGLQDHATTTDGHFCGIRHELSETSARLVALDDANDHMVSQLQESTTTIANMERRLGDAMGSADSNFAATIQQLCDDAARQA</sequence>
<accession>A0A8H7RT98</accession>
<feature type="compositionally biased region" description="Polar residues" evidence="1">
    <location>
        <begin position="154"/>
        <end position="175"/>
    </location>
</feature>
<protein>
    <submittedName>
        <fullName evidence="2">Uncharacterized protein</fullName>
    </submittedName>
</protein>
<feature type="compositionally biased region" description="Polar residues" evidence="1">
    <location>
        <begin position="238"/>
        <end position="252"/>
    </location>
</feature>